<dbReference type="SUPFAM" id="SSF56112">
    <property type="entry name" value="Protein kinase-like (PK-like)"/>
    <property type="match status" value="1"/>
</dbReference>
<dbReference type="Pfam" id="PF02958">
    <property type="entry name" value="EcKL"/>
    <property type="match status" value="1"/>
</dbReference>
<accession>A0A8D3X5G4</accession>
<gene>
    <name evidence="1" type="ORF">BMWSH_p10033</name>
</gene>
<dbReference type="Proteomes" id="UP000001283">
    <property type="component" value="Plasmid WSH-002_p1"/>
</dbReference>
<evidence type="ECO:0000313" key="1">
    <source>
        <dbReference type="EMBL" id="AEN92097.1"/>
    </source>
</evidence>
<proteinExistence type="predicted"/>
<reference evidence="1 2" key="1">
    <citation type="journal article" date="2011" name="J. Bacteriol.">
        <title>Complete genome sequence of the industrial strain Bacillus megaterium WSH-002.</title>
        <authorList>
            <person name="Liu L."/>
            <person name="Li Y."/>
            <person name="Zhang J."/>
            <person name="Zou W."/>
            <person name="Zhou Z."/>
            <person name="Liu J."/>
            <person name="Li X."/>
            <person name="Wang L."/>
            <person name="Chen J."/>
        </authorList>
    </citation>
    <scope>NUCLEOTIDE SEQUENCE [LARGE SCALE GENOMIC DNA]</scope>
    <source>
        <strain evidence="2">WSH-002</strain>
        <plasmid evidence="1">WSH-002_p1</plasmid>
    </source>
</reference>
<dbReference type="Gene3D" id="3.90.1200.10">
    <property type="match status" value="1"/>
</dbReference>
<name>A0A8D3X5G4_PRIMW</name>
<dbReference type="AlphaFoldDB" id="A0A8D3X5G4"/>
<protein>
    <recommendedName>
        <fullName evidence="3">Aminoglycoside phosphotransferase domain-containing protein</fullName>
    </recommendedName>
</protein>
<geneLocation type="plasmid" evidence="1 2">
    <name>WSH-002_p1</name>
</geneLocation>
<dbReference type="InterPro" id="IPR004119">
    <property type="entry name" value="EcKL"/>
</dbReference>
<dbReference type="KEGG" id="bmh:BMWSH_p10033"/>
<evidence type="ECO:0008006" key="3">
    <source>
        <dbReference type="Google" id="ProtNLM"/>
    </source>
</evidence>
<sequence length="354" mass="41751">MITMYDLKALYYQIKDLKIAEKLSYSMGEKITVIPSEIKCLKSTKRSSIYKLLLQRKNGYYPIIFKVYNSTAYKNEVEINIYKKSYPILKEFLPRIYLVETVKNETWVFMEFVNQIRGQLTFSPSHFQYIIPSIAKLHGQTFENRFKKNENVWRDWLPVYTATKKNRAKSMNQTVDLLHAAMKDDRIGHIIKPYYSSLIKLYNKGPDFFPELTKNGLAITHGDLHMQNICSKNVTGHTPWPIQFIDWESAKYAPVWFDMVVLVELLLGFRKDWQPNAEKIRTQCVGLYVAEMKKHGITFKTNPMILYKMAYLQRTLERGLHTQLRRIADNREGELLSYHLEKISTWGKELGIYQ</sequence>
<evidence type="ECO:0000313" key="2">
    <source>
        <dbReference type="Proteomes" id="UP000001283"/>
    </source>
</evidence>
<dbReference type="InterPro" id="IPR011009">
    <property type="entry name" value="Kinase-like_dom_sf"/>
</dbReference>
<organism evidence="1 2">
    <name type="scientific">Priestia megaterium (strain WSH-002)</name>
    <name type="common">Bacillus megaterium</name>
    <dbReference type="NCBI Taxonomy" id="1006007"/>
    <lineage>
        <taxon>Bacteria</taxon>
        <taxon>Bacillati</taxon>
        <taxon>Bacillota</taxon>
        <taxon>Bacilli</taxon>
        <taxon>Bacillales</taxon>
        <taxon>Bacillaceae</taxon>
        <taxon>Priestia</taxon>
    </lineage>
</organism>
<keyword evidence="1" id="KW-0614">Plasmid</keyword>
<dbReference type="EMBL" id="CP003018">
    <property type="protein sequence ID" value="AEN92097.1"/>
    <property type="molecule type" value="Genomic_DNA"/>
</dbReference>